<comment type="caution">
    <text evidence="8">The sequence shown here is derived from an EMBL/GenBank/DDBJ whole genome shotgun (WGS) entry which is preliminary data.</text>
</comment>
<feature type="transmembrane region" description="Helical" evidence="6">
    <location>
        <begin position="196"/>
        <end position="218"/>
    </location>
</feature>
<feature type="transmembrane region" description="Helical" evidence="6">
    <location>
        <begin position="12"/>
        <end position="33"/>
    </location>
</feature>
<feature type="transmembrane region" description="Helical" evidence="6">
    <location>
        <begin position="253"/>
        <end position="272"/>
    </location>
</feature>
<dbReference type="PANTHER" id="PTHR22911">
    <property type="entry name" value="ACYL-MALONYL CONDENSING ENZYME-RELATED"/>
    <property type="match status" value="1"/>
</dbReference>
<evidence type="ECO:0000256" key="6">
    <source>
        <dbReference type="SAM" id="Phobius"/>
    </source>
</evidence>
<organism evidence="8 9">
    <name type="scientific">Litoreibacter roseus</name>
    <dbReference type="NCBI Taxonomy" id="2601869"/>
    <lineage>
        <taxon>Bacteria</taxon>
        <taxon>Pseudomonadati</taxon>
        <taxon>Pseudomonadota</taxon>
        <taxon>Alphaproteobacteria</taxon>
        <taxon>Rhodobacterales</taxon>
        <taxon>Roseobacteraceae</taxon>
        <taxon>Litoreibacter</taxon>
    </lineage>
</organism>
<keyword evidence="4 6" id="KW-1133">Transmembrane helix</keyword>
<comment type="similarity">
    <text evidence="2">Belongs to the drug/metabolite transporter (DMT) superfamily. 10 TMS drug/metabolite exporter (DME) (TC 2.A.7.3) family.</text>
</comment>
<feature type="transmembrane region" description="Helical" evidence="6">
    <location>
        <begin position="83"/>
        <end position="101"/>
    </location>
</feature>
<evidence type="ECO:0000313" key="9">
    <source>
        <dbReference type="Proteomes" id="UP000436822"/>
    </source>
</evidence>
<dbReference type="Pfam" id="PF00892">
    <property type="entry name" value="EamA"/>
    <property type="match status" value="2"/>
</dbReference>
<evidence type="ECO:0000256" key="3">
    <source>
        <dbReference type="ARBA" id="ARBA00022692"/>
    </source>
</evidence>
<keyword evidence="5 6" id="KW-0472">Membrane</keyword>
<evidence type="ECO:0000256" key="2">
    <source>
        <dbReference type="ARBA" id="ARBA00009853"/>
    </source>
</evidence>
<proteinExistence type="inferred from homology"/>
<feature type="domain" description="EamA" evidence="7">
    <location>
        <begin position="14"/>
        <end position="147"/>
    </location>
</feature>
<evidence type="ECO:0000313" key="8">
    <source>
        <dbReference type="EMBL" id="GFE64716.1"/>
    </source>
</evidence>
<dbReference type="EMBL" id="BLJE01000002">
    <property type="protein sequence ID" value="GFE64716.1"/>
    <property type="molecule type" value="Genomic_DNA"/>
</dbReference>
<dbReference type="InterPro" id="IPR000620">
    <property type="entry name" value="EamA_dom"/>
</dbReference>
<protein>
    <submittedName>
        <fullName evidence="8">Transporter RarD family, DMT superfamily protein</fullName>
    </submittedName>
</protein>
<keyword evidence="9" id="KW-1185">Reference proteome</keyword>
<feature type="transmembrane region" description="Helical" evidence="6">
    <location>
        <begin position="224"/>
        <end position="241"/>
    </location>
</feature>
<evidence type="ECO:0000256" key="5">
    <source>
        <dbReference type="ARBA" id="ARBA00023136"/>
    </source>
</evidence>
<dbReference type="InterPro" id="IPR037185">
    <property type="entry name" value="EmrE-like"/>
</dbReference>
<evidence type="ECO:0000259" key="7">
    <source>
        <dbReference type="Pfam" id="PF00892"/>
    </source>
</evidence>
<dbReference type="Gene3D" id="1.10.3730.20">
    <property type="match status" value="1"/>
</dbReference>
<gene>
    <name evidence="8" type="ORF">KIN_17900</name>
</gene>
<accession>A0A6N6JER6</accession>
<feature type="transmembrane region" description="Helical" evidence="6">
    <location>
        <begin position="45"/>
        <end position="63"/>
    </location>
</feature>
<dbReference type="OrthoDB" id="8478503at2"/>
<dbReference type="SUPFAM" id="SSF103481">
    <property type="entry name" value="Multidrug resistance efflux transporter EmrE"/>
    <property type="match status" value="2"/>
</dbReference>
<reference evidence="8 9" key="1">
    <citation type="submission" date="2019-12" db="EMBL/GenBank/DDBJ databases">
        <title>Litoreibacter badius sp. nov., a novel bacteriochlorophyll a-containing bacterium in the genus Litoreibacter.</title>
        <authorList>
            <person name="Kanamuro M."/>
            <person name="Takabe Y."/>
            <person name="Mori K."/>
            <person name="Takaichi S."/>
            <person name="Hanada S."/>
        </authorList>
    </citation>
    <scope>NUCLEOTIDE SEQUENCE [LARGE SCALE GENOMIC DNA]</scope>
    <source>
        <strain evidence="8 9">K6</strain>
    </source>
</reference>
<name>A0A6N6JER6_9RHOB</name>
<evidence type="ECO:0000256" key="1">
    <source>
        <dbReference type="ARBA" id="ARBA00004141"/>
    </source>
</evidence>
<dbReference type="PANTHER" id="PTHR22911:SF6">
    <property type="entry name" value="SOLUTE CARRIER FAMILY 35 MEMBER G1"/>
    <property type="match status" value="1"/>
</dbReference>
<feature type="transmembrane region" description="Helical" evidence="6">
    <location>
        <begin position="131"/>
        <end position="151"/>
    </location>
</feature>
<sequence>MTTPPKLVRSKPLKAILFKLGAVTMFIVMASLIKIASERVPAGEAVFFRAFFGLPIVLGWIAVRGELRTGLKTDNPLGHFWRGLVGVTAMGLGFSALGLLPLSEVKAIQYAQPVLVVVFAAMFLGEVVRAFRLTAVALGLTGVLIIMWPRLTVLSGGDADPLLALGAIVAFGSAVMAGLAHVFVRKLTMTEPTSAIVFWFSVTSASLSLLTIPFGWVMPTPQEAMLLIGAGLLGGVGQIFLTSSYRYADASIVAPFEYSSILLAVGIGYFVFAEVPTWPMMFGIALIICAGVLIIWRERKLGLERAKGRKVMTPQG</sequence>
<evidence type="ECO:0000256" key="4">
    <source>
        <dbReference type="ARBA" id="ARBA00022989"/>
    </source>
</evidence>
<feature type="transmembrane region" description="Helical" evidence="6">
    <location>
        <begin position="107"/>
        <end position="124"/>
    </location>
</feature>
<dbReference type="GO" id="GO:0016020">
    <property type="term" value="C:membrane"/>
    <property type="evidence" value="ECO:0007669"/>
    <property type="project" value="UniProtKB-SubCell"/>
</dbReference>
<dbReference type="Proteomes" id="UP000436822">
    <property type="component" value="Unassembled WGS sequence"/>
</dbReference>
<feature type="transmembrane region" description="Helical" evidence="6">
    <location>
        <begin position="278"/>
        <end position="296"/>
    </location>
</feature>
<keyword evidence="3 6" id="KW-0812">Transmembrane</keyword>
<comment type="subcellular location">
    <subcellularLocation>
        <location evidence="1">Membrane</location>
        <topology evidence="1">Multi-pass membrane protein</topology>
    </subcellularLocation>
</comment>
<feature type="domain" description="EamA" evidence="7">
    <location>
        <begin position="165"/>
        <end position="295"/>
    </location>
</feature>
<dbReference type="RefSeq" id="WP_159806110.1">
    <property type="nucleotide sequence ID" value="NZ_BLJE01000002.1"/>
</dbReference>
<feature type="transmembrane region" description="Helical" evidence="6">
    <location>
        <begin position="163"/>
        <end position="184"/>
    </location>
</feature>
<dbReference type="AlphaFoldDB" id="A0A6N6JER6"/>